<dbReference type="Gene3D" id="3.40.50.2300">
    <property type="match status" value="4"/>
</dbReference>
<dbReference type="Proteomes" id="UP000184447">
    <property type="component" value="Unassembled WGS sequence"/>
</dbReference>
<reference evidence="3 4" key="1">
    <citation type="submission" date="2016-11" db="EMBL/GenBank/DDBJ databases">
        <authorList>
            <person name="Jaros S."/>
            <person name="Januszkiewicz K."/>
            <person name="Wedrychowicz H."/>
        </authorList>
    </citation>
    <scope>NUCLEOTIDE SEQUENCE [LARGE SCALE GENOMIC DNA]</scope>
    <source>
        <strain evidence="3 4">DSM 8605</strain>
    </source>
</reference>
<organism evidence="3 4">
    <name type="scientific">Clostridium grantii DSM 8605</name>
    <dbReference type="NCBI Taxonomy" id="1121316"/>
    <lineage>
        <taxon>Bacteria</taxon>
        <taxon>Bacillati</taxon>
        <taxon>Bacillota</taxon>
        <taxon>Clostridia</taxon>
        <taxon>Eubacteriales</taxon>
        <taxon>Clostridiaceae</taxon>
        <taxon>Clostridium</taxon>
    </lineage>
</organism>
<sequence>MRRNIRKIKTITFFIISILLFNGFNSVKGISKLDSKRKILVINSYNEGYKWSDDIVTGIESKFDEFNEEFEISLEFMDTKRVNDKIYLNNLYELYKNKFSKEKYDIVIACDEAAYQFILEAKDEVFHSTPVVFCGVNYFDYSQIENYKDITGVVESYDIVDTLETALEIDKDVKNVYVVSDNSLTGQSVKHNLDEAKEKFASKMKFYDLSNKDLKEIENQIKNLSKDSIVLYLFYFEDTKGVKYTYDEAINIISEKTQVPIYTVWDFNLGNGVLGGKVTSGYYQGYTAAGIAYRIIQGESAENIKVIQSEGNFFQFDYEQMKRFNIEKSALPWDSLIINESFQDKKNILVLNSYHHGMQWTDDIEQGLTSVLSKEEFSFSFDYMDTKKNFAPDYIKKQSDLLKTKYENKKFDLIITTDDDAFVFVKKYGQDIFQDTPIIFCGVNYFDENSFNEMNNISGVVESIDIRHTIDLAIKQNPTLKKIFVINDSTVTGKANAKLVNDLCLEYSGKVEIRFTEESTIYELLNYIKILKKDFCILLMTYNKDKANNNFDYYSIGKLVSQAANVPVYALWDFYLGTGVVGGVMTSGLEQGQIVGNIGRKVLEGEDINSISPILDSPNKYMFDYKAIERFGINESTIPEDSIVINKAPSFYITYKRELRILLVSLILIGLVIVIAMLELSKSKFNEKKLELLASTDQMTGVYNRRKGISILEKEMKNCTNSGCYLSICFIDVDNLKITNDTLGHDEGDKLINNVCNILKESIKEKDYLVRLGGDEFLIILPCSEEIIKESLTRKIESNLIKYNEGNDRKYKISISYGFSEFNPQDEINVDELIIKADSEMYAEKQRKKNEGLGKNNEI</sequence>
<dbReference type="SMART" id="SM00267">
    <property type="entry name" value="GGDEF"/>
    <property type="match status" value="1"/>
</dbReference>
<dbReference type="RefSeq" id="WP_073338101.1">
    <property type="nucleotide sequence ID" value="NZ_FQXM01000008.1"/>
</dbReference>
<evidence type="ECO:0000259" key="2">
    <source>
        <dbReference type="PROSITE" id="PS50887"/>
    </source>
</evidence>
<dbReference type="GO" id="GO:0043709">
    <property type="term" value="P:cell adhesion involved in single-species biofilm formation"/>
    <property type="evidence" value="ECO:0007669"/>
    <property type="project" value="TreeGrafter"/>
</dbReference>
<dbReference type="AlphaFoldDB" id="A0A1M5ULE0"/>
<dbReference type="InterPro" id="IPR007487">
    <property type="entry name" value="ABC_transpt-TYRBP-like"/>
</dbReference>
<dbReference type="InterPro" id="IPR043128">
    <property type="entry name" value="Rev_trsase/Diguanyl_cyclase"/>
</dbReference>
<keyword evidence="1" id="KW-0472">Membrane</keyword>
<dbReference type="Gene3D" id="3.30.70.270">
    <property type="match status" value="1"/>
</dbReference>
<feature type="domain" description="GGDEF" evidence="2">
    <location>
        <begin position="724"/>
        <end position="859"/>
    </location>
</feature>
<dbReference type="InterPro" id="IPR029787">
    <property type="entry name" value="Nucleotide_cyclase"/>
</dbReference>
<accession>A0A1M5ULE0</accession>
<dbReference type="PANTHER" id="PTHR45138">
    <property type="entry name" value="REGULATORY COMPONENTS OF SENSORY TRANSDUCTION SYSTEM"/>
    <property type="match status" value="1"/>
</dbReference>
<name>A0A1M5ULE0_9CLOT</name>
<keyword evidence="1" id="KW-0812">Transmembrane</keyword>
<dbReference type="CDD" id="cd01949">
    <property type="entry name" value="GGDEF"/>
    <property type="match status" value="1"/>
</dbReference>
<dbReference type="OrthoDB" id="9805474at2"/>
<dbReference type="PANTHER" id="PTHR45138:SF9">
    <property type="entry name" value="DIGUANYLATE CYCLASE DGCM-RELATED"/>
    <property type="match status" value="1"/>
</dbReference>
<dbReference type="STRING" id="1121316.SAMN02745207_01800"/>
<dbReference type="GO" id="GO:1902201">
    <property type="term" value="P:negative regulation of bacterial-type flagellum-dependent cell motility"/>
    <property type="evidence" value="ECO:0007669"/>
    <property type="project" value="TreeGrafter"/>
</dbReference>
<gene>
    <name evidence="3" type="ORF">SAMN02745207_01800</name>
</gene>
<dbReference type="PROSITE" id="PS50887">
    <property type="entry name" value="GGDEF"/>
    <property type="match status" value="1"/>
</dbReference>
<dbReference type="NCBIfam" id="TIGR00254">
    <property type="entry name" value="GGDEF"/>
    <property type="match status" value="1"/>
</dbReference>
<keyword evidence="4" id="KW-1185">Reference proteome</keyword>
<keyword evidence="1" id="KW-1133">Transmembrane helix</keyword>
<dbReference type="GO" id="GO:0052621">
    <property type="term" value="F:diguanylate cyclase activity"/>
    <property type="evidence" value="ECO:0007669"/>
    <property type="project" value="TreeGrafter"/>
</dbReference>
<dbReference type="InterPro" id="IPR000160">
    <property type="entry name" value="GGDEF_dom"/>
</dbReference>
<dbReference type="Pfam" id="PF04392">
    <property type="entry name" value="ABC_sub_bind"/>
    <property type="match status" value="2"/>
</dbReference>
<evidence type="ECO:0000256" key="1">
    <source>
        <dbReference type="SAM" id="Phobius"/>
    </source>
</evidence>
<dbReference type="GO" id="GO:0005886">
    <property type="term" value="C:plasma membrane"/>
    <property type="evidence" value="ECO:0007669"/>
    <property type="project" value="TreeGrafter"/>
</dbReference>
<protein>
    <submittedName>
        <fullName evidence="3">Diguanylate cyclase (GGDEF) domain-containing protein</fullName>
    </submittedName>
</protein>
<proteinExistence type="predicted"/>
<dbReference type="SUPFAM" id="SSF55073">
    <property type="entry name" value="Nucleotide cyclase"/>
    <property type="match status" value="1"/>
</dbReference>
<feature type="transmembrane region" description="Helical" evidence="1">
    <location>
        <begin position="659"/>
        <end position="680"/>
    </location>
</feature>
<dbReference type="Pfam" id="PF00990">
    <property type="entry name" value="GGDEF"/>
    <property type="match status" value="1"/>
</dbReference>
<evidence type="ECO:0000313" key="4">
    <source>
        <dbReference type="Proteomes" id="UP000184447"/>
    </source>
</evidence>
<evidence type="ECO:0000313" key="3">
    <source>
        <dbReference type="EMBL" id="SHH63737.1"/>
    </source>
</evidence>
<dbReference type="InterPro" id="IPR050469">
    <property type="entry name" value="Diguanylate_Cyclase"/>
</dbReference>
<dbReference type="EMBL" id="FQXM01000008">
    <property type="protein sequence ID" value="SHH63737.1"/>
    <property type="molecule type" value="Genomic_DNA"/>
</dbReference>